<organism evidence="1 2">
    <name type="scientific">Mesorhizobium opportunistum (strain LMG 24607 / HAMBI 3007 / WSM2075)</name>
    <dbReference type="NCBI Taxonomy" id="536019"/>
    <lineage>
        <taxon>Bacteria</taxon>
        <taxon>Pseudomonadati</taxon>
        <taxon>Pseudomonadota</taxon>
        <taxon>Alphaproteobacteria</taxon>
        <taxon>Hyphomicrobiales</taxon>
        <taxon>Phyllobacteriaceae</taxon>
        <taxon>Mesorhizobium</taxon>
    </lineage>
</organism>
<evidence type="ECO:0000313" key="2">
    <source>
        <dbReference type="Proteomes" id="UP000001623"/>
    </source>
</evidence>
<proteinExistence type="predicted"/>
<dbReference type="EMBL" id="CP002279">
    <property type="protein sequence ID" value="AEH88173.1"/>
    <property type="molecule type" value="Genomic_DNA"/>
</dbReference>
<sequence>MSFLLKPYAVAVYGYNEVQYEAASPAKARAKAWRDFTSAHDCSFHDFLIRSTVRRIPDPPRFGEKVLVSGEVAYLCLPSHNQYTRFAREDSEGVFYSHPADVRPIGEVVPA</sequence>
<dbReference type="RefSeq" id="WP_013894857.1">
    <property type="nucleotide sequence ID" value="NC_015675.1"/>
</dbReference>
<dbReference type="KEGG" id="mop:Mesop_3731"/>
<dbReference type="Proteomes" id="UP000001623">
    <property type="component" value="Chromosome"/>
</dbReference>
<dbReference type="AlphaFoldDB" id="F7XZV9"/>
<dbReference type="HOGENOM" id="CLU_2155333_0_0_5"/>
<evidence type="ECO:0000313" key="1">
    <source>
        <dbReference type="EMBL" id="AEH88173.1"/>
    </source>
</evidence>
<reference evidence="1 2" key="1">
    <citation type="submission" date="2010-10" db="EMBL/GenBank/DDBJ databases">
        <title>Complete sequence of Mesorhizobium opportunistum WSM2075.</title>
        <authorList>
            <consortium name="US DOE Joint Genome Institute"/>
            <person name="Lucas S."/>
            <person name="Copeland A."/>
            <person name="Lapidus A."/>
            <person name="Cheng J.-F."/>
            <person name="Bruce D."/>
            <person name="Goodwin L."/>
            <person name="Pitluck S."/>
            <person name="Chertkov O."/>
            <person name="Misra M."/>
            <person name="Detter J.C."/>
            <person name="Han C."/>
            <person name="Tapia R."/>
            <person name="Land M."/>
            <person name="Hauser L."/>
            <person name="Kyrpides N."/>
            <person name="Ovchinnikova G."/>
            <person name="Mavrommatis K.M."/>
            <person name="Tiwari R.P."/>
            <person name="Howieson J.G."/>
            <person name="O'Hara G.W."/>
            <person name="Nandasena K.G."/>
            <person name="Woyke T."/>
        </authorList>
    </citation>
    <scope>NUCLEOTIDE SEQUENCE [LARGE SCALE GENOMIC DNA]</scope>
    <source>
        <strain evidence="2">LMG 24607 / HAMBI 3007 / WSM2075</strain>
    </source>
</reference>
<dbReference type="STRING" id="536019.Mesop_3731"/>
<dbReference type="eggNOG" id="ENOG502ZN4E">
    <property type="taxonomic scope" value="Bacteria"/>
</dbReference>
<name>F7XZV9_MESOW</name>
<protein>
    <submittedName>
        <fullName evidence="1">Uncharacterized protein</fullName>
    </submittedName>
</protein>
<accession>F7XZV9</accession>
<gene>
    <name evidence="1" type="ordered locus">Mesop_3731</name>
</gene>